<accession>A0A540M1Q2</accession>
<gene>
    <name evidence="1" type="ORF">C1H46_021772</name>
</gene>
<evidence type="ECO:0000313" key="1">
    <source>
        <dbReference type="EMBL" id="TQD92661.1"/>
    </source>
</evidence>
<dbReference type="AlphaFoldDB" id="A0A540M1Q2"/>
<sequence>MFVVVIGGGVAVVIDVVLPQDEKFRRSCHLVKIGDDSILVPLGEELRKSCHFVKIEGTCAK</sequence>
<reference evidence="1 2" key="1">
    <citation type="journal article" date="2019" name="G3 (Bethesda)">
        <title>Sequencing of a Wild Apple (Malus baccata) Genome Unravels the Differences Between Cultivated and Wild Apple Species Regarding Disease Resistance and Cold Tolerance.</title>
        <authorList>
            <person name="Chen X."/>
        </authorList>
    </citation>
    <scope>NUCLEOTIDE SEQUENCE [LARGE SCALE GENOMIC DNA]</scope>
    <source>
        <strain evidence="2">cv. Shandingzi</strain>
        <tissue evidence="1">Leaves</tissue>
    </source>
</reference>
<protein>
    <submittedName>
        <fullName evidence="1">Uncharacterized protein</fullName>
    </submittedName>
</protein>
<keyword evidence="2" id="KW-1185">Reference proteome</keyword>
<organism evidence="1 2">
    <name type="scientific">Malus baccata</name>
    <name type="common">Siberian crab apple</name>
    <name type="synonym">Pyrus baccata</name>
    <dbReference type="NCBI Taxonomy" id="106549"/>
    <lineage>
        <taxon>Eukaryota</taxon>
        <taxon>Viridiplantae</taxon>
        <taxon>Streptophyta</taxon>
        <taxon>Embryophyta</taxon>
        <taxon>Tracheophyta</taxon>
        <taxon>Spermatophyta</taxon>
        <taxon>Magnoliopsida</taxon>
        <taxon>eudicotyledons</taxon>
        <taxon>Gunneridae</taxon>
        <taxon>Pentapetalae</taxon>
        <taxon>rosids</taxon>
        <taxon>fabids</taxon>
        <taxon>Rosales</taxon>
        <taxon>Rosaceae</taxon>
        <taxon>Amygdaloideae</taxon>
        <taxon>Maleae</taxon>
        <taxon>Malus</taxon>
    </lineage>
</organism>
<comment type="caution">
    <text evidence="1">The sequence shown here is derived from an EMBL/GenBank/DDBJ whole genome shotgun (WGS) entry which is preliminary data.</text>
</comment>
<name>A0A540M1Q2_MALBA</name>
<proteinExistence type="predicted"/>
<evidence type="ECO:0000313" key="2">
    <source>
        <dbReference type="Proteomes" id="UP000315295"/>
    </source>
</evidence>
<dbReference type="EMBL" id="VIEB01000389">
    <property type="protein sequence ID" value="TQD92661.1"/>
    <property type="molecule type" value="Genomic_DNA"/>
</dbReference>
<dbReference type="Proteomes" id="UP000315295">
    <property type="component" value="Unassembled WGS sequence"/>
</dbReference>